<dbReference type="Gene3D" id="3.40.30.10">
    <property type="entry name" value="Glutaredoxin"/>
    <property type="match status" value="1"/>
</dbReference>
<evidence type="ECO:0000256" key="5">
    <source>
        <dbReference type="ARBA" id="ARBA00023284"/>
    </source>
</evidence>
<keyword evidence="3" id="KW-0812">Transmembrane</keyword>
<dbReference type="InterPro" id="IPR013766">
    <property type="entry name" value="Thioredoxin_domain"/>
</dbReference>
<dbReference type="InterPro" id="IPR050553">
    <property type="entry name" value="Thioredoxin_ResA/DsbE_sf"/>
</dbReference>
<dbReference type="GO" id="GO:0016491">
    <property type="term" value="F:oxidoreductase activity"/>
    <property type="evidence" value="ECO:0007669"/>
    <property type="project" value="InterPro"/>
</dbReference>
<dbReference type="PROSITE" id="PS51352">
    <property type="entry name" value="THIOREDOXIN_2"/>
    <property type="match status" value="1"/>
</dbReference>
<evidence type="ECO:0000256" key="3">
    <source>
        <dbReference type="ARBA" id="ARBA00022968"/>
    </source>
</evidence>
<comment type="subcellular location">
    <subcellularLocation>
        <location evidence="1">Cell envelope</location>
    </subcellularLocation>
</comment>
<sequence>MAAAILLSACASDSLADQYRAGSNKNYIAGDGSVTEIASANRLTPVDFTGTLESGGTTTPADYRGRVLVLNFWYAGCAPCRAEAPDLQALWTKYQDQGVSFLGVNIRDQLSTAHGFAATYGITYPSVIDADTGSMQLAFSGTVAPNAVPTTIVLDKQGRVSARILGRIPDASVLDALIRSALEPDK</sequence>
<keyword evidence="8" id="KW-1185">Reference proteome</keyword>
<dbReference type="PANTHER" id="PTHR42852">
    <property type="entry name" value="THIOL:DISULFIDE INTERCHANGE PROTEIN DSBE"/>
    <property type="match status" value="1"/>
</dbReference>
<dbReference type="InterPro" id="IPR017937">
    <property type="entry name" value="Thioredoxin_CS"/>
</dbReference>
<accession>A0AAQ2C462</accession>
<keyword evidence="4" id="KW-1015">Disulfide bond</keyword>
<dbReference type="CDD" id="cd02966">
    <property type="entry name" value="TlpA_like_family"/>
    <property type="match status" value="1"/>
</dbReference>
<proteinExistence type="predicted"/>
<dbReference type="InterPro" id="IPR036249">
    <property type="entry name" value="Thioredoxin-like_sf"/>
</dbReference>
<dbReference type="Proteomes" id="UP000297403">
    <property type="component" value="Unassembled WGS sequence"/>
</dbReference>
<dbReference type="EMBL" id="SOFY01000084">
    <property type="protein sequence ID" value="TFC41861.1"/>
    <property type="molecule type" value="Genomic_DNA"/>
</dbReference>
<dbReference type="SUPFAM" id="SSF52833">
    <property type="entry name" value="Thioredoxin-like"/>
    <property type="match status" value="1"/>
</dbReference>
<evidence type="ECO:0000313" key="7">
    <source>
        <dbReference type="EMBL" id="TFC41861.1"/>
    </source>
</evidence>
<evidence type="ECO:0000256" key="2">
    <source>
        <dbReference type="ARBA" id="ARBA00022748"/>
    </source>
</evidence>
<feature type="domain" description="Thioredoxin" evidence="6">
    <location>
        <begin position="32"/>
        <end position="183"/>
    </location>
</feature>
<comment type="caution">
    <text evidence="7">The sequence shown here is derived from an EMBL/GenBank/DDBJ whole genome shotgun (WGS) entry which is preliminary data.</text>
</comment>
<dbReference type="GO" id="GO:0030313">
    <property type="term" value="C:cell envelope"/>
    <property type="evidence" value="ECO:0007669"/>
    <property type="project" value="UniProtKB-SubCell"/>
</dbReference>
<evidence type="ECO:0000313" key="8">
    <source>
        <dbReference type="Proteomes" id="UP000297403"/>
    </source>
</evidence>
<dbReference type="GO" id="GO:0017004">
    <property type="term" value="P:cytochrome complex assembly"/>
    <property type="evidence" value="ECO:0007669"/>
    <property type="project" value="UniProtKB-KW"/>
</dbReference>
<organism evidence="7 8">
    <name type="scientific">Cryobacterium shii</name>
    <dbReference type="NCBI Taxonomy" id="1259235"/>
    <lineage>
        <taxon>Bacteria</taxon>
        <taxon>Bacillati</taxon>
        <taxon>Actinomycetota</taxon>
        <taxon>Actinomycetes</taxon>
        <taxon>Micrococcales</taxon>
        <taxon>Microbacteriaceae</taxon>
        <taxon>Cryobacterium</taxon>
    </lineage>
</organism>
<reference evidence="7 8" key="1">
    <citation type="submission" date="2019-03" db="EMBL/GenBank/DDBJ databases">
        <title>Genomics of glacier-inhabiting Cryobacterium strains.</title>
        <authorList>
            <person name="Liu Q."/>
            <person name="Xin Y.-H."/>
        </authorList>
    </citation>
    <scope>NUCLEOTIDE SEQUENCE [LARGE SCALE GENOMIC DNA]</scope>
    <source>
        <strain evidence="8">TMT1-22</strain>
    </source>
</reference>
<evidence type="ECO:0000259" key="6">
    <source>
        <dbReference type="PROSITE" id="PS51352"/>
    </source>
</evidence>
<dbReference type="PROSITE" id="PS00194">
    <property type="entry name" value="THIOREDOXIN_1"/>
    <property type="match status" value="1"/>
</dbReference>
<dbReference type="InterPro" id="IPR013740">
    <property type="entry name" value="Redoxin"/>
</dbReference>
<gene>
    <name evidence="7" type="ORF">E3O49_15415</name>
</gene>
<evidence type="ECO:0000256" key="1">
    <source>
        <dbReference type="ARBA" id="ARBA00004196"/>
    </source>
</evidence>
<dbReference type="AlphaFoldDB" id="A0AAQ2C462"/>
<keyword evidence="5" id="KW-0676">Redox-active center</keyword>
<dbReference type="Pfam" id="PF08534">
    <property type="entry name" value="Redoxin"/>
    <property type="match status" value="1"/>
</dbReference>
<keyword evidence="3" id="KW-0735">Signal-anchor</keyword>
<keyword evidence="2" id="KW-0201">Cytochrome c-type biogenesis</keyword>
<dbReference type="PANTHER" id="PTHR42852:SF6">
    <property type="entry name" value="THIOL:DISULFIDE INTERCHANGE PROTEIN DSBE"/>
    <property type="match status" value="1"/>
</dbReference>
<evidence type="ECO:0000256" key="4">
    <source>
        <dbReference type="ARBA" id="ARBA00023157"/>
    </source>
</evidence>
<name>A0AAQ2C462_9MICO</name>
<protein>
    <submittedName>
        <fullName evidence="7">TlpA family protein disulfide reductase</fullName>
    </submittedName>
</protein>